<dbReference type="RefSeq" id="WP_171248180.1">
    <property type="nucleotide sequence ID" value="NZ_JABFAJ010000024.1"/>
</dbReference>
<reference evidence="1 2" key="1">
    <citation type="submission" date="2020-05" db="EMBL/GenBank/DDBJ databases">
        <title>Genome sequence of Isoptericola sp. JC619 isolated from Chilika lagoon, India.</title>
        <authorList>
            <person name="Kumar D."/>
            <person name="Appam K."/>
            <person name="Gandham S."/>
            <person name="Uppada J."/>
            <person name="Sasikala C."/>
            <person name="Venkata Ramana C."/>
        </authorList>
    </citation>
    <scope>NUCLEOTIDE SEQUENCE [LARGE SCALE GENOMIC DNA]</scope>
    <source>
        <strain evidence="1 2">JC619</strain>
    </source>
</reference>
<name>A0A849KIY8_9MICO</name>
<organism evidence="1 2">
    <name type="scientific">Isoptericola sediminis</name>
    <dbReference type="NCBI Taxonomy" id="2733572"/>
    <lineage>
        <taxon>Bacteria</taxon>
        <taxon>Bacillati</taxon>
        <taxon>Actinomycetota</taxon>
        <taxon>Actinomycetes</taxon>
        <taxon>Micrococcales</taxon>
        <taxon>Promicromonosporaceae</taxon>
        <taxon>Isoptericola</taxon>
    </lineage>
</organism>
<protein>
    <submittedName>
        <fullName evidence="1">Uncharacterized protein</fullName>
    </submittedName>
</protein>
<proteinExistence type="predicted"/>
<dbReference type="AlphaFoldDB" id="A0A849KIY8"/>
<comment type="caution">
    <text evidence="1">The sequence shown here is derived from an EMBL/GenBank/DDBJ whole genome shotgun (WGS) entry which is preliminary data.</text>
</comment>
<evidence type="ECO:0000313" key="1">
    <source>
        <dbReference type="EMBL" id="NNU28663.1"/>
    </source>
</evidence>
<dbReference type="EMBL" id="JABFAJ010000024">
    <property type="protein sequence ID" value="NNU28663.1"/>
    <property type="molecule type" value="Genomic_DNA"/>
</dbReference>
<accession>A0A849KIY8</accession>
<gene>
    <name evidence="1" type="ORF">HLI28_14100</name>
</gene>
<evidence type="ECO:0000313" key="2">
    <source>
        <dbReference type="Proteomes" id="UP000557204"/>
    </source>
</evidence>
<sequence length="209" mass="23256">MEPTLGQFSRESLDALQESARNLSEIASRYVEMSNSALRGTPADLRLIQELNDELEAGVVDLNIRIHAHSGTLALALDVIPADEEHFDDFVELEDVDVEVQGRVSVFSRWDVVVSDTEALLVAGRAAHRRDNSEDCEEDAALAVPDAFSALWRILGDDGRLWYSIPGIEPIRGVKFGVVPDDEDLWDQEVNMTEGMLPPPGRVLRTECW</sequence>
<keyword evidence="2" id="KW-1185">Reference proteome</keyword>
<dbReference type="Proteomes" id="UP000557204">
    <property type="component" value="Unassembled WGS sequence"/>
</dbReference>